<proteinExistence type="inferred from homology"/>
<reference evidence="7 9" key="2">
    <citation type="submission" date="2018-08" db="EMBL/GenBank/DDBJ databases">
        <title>Genomic Encyclopedia of Archaeal and Bacterial Type Strains, Phase II (KMG-II): from individual species to whole genera.</title>
        <authorList>
            <person name="Goeker M."/>
        </authorList>
    </citation>
    <scope>NUCLEOTIDE SEQUENCE [LARGE SCALE GENOMIC DNA]</scope>
    <source>
        <strain evidence="7 9">DSM 2261</strain>
    </source>
</reference>
<dbReference type="Gene3D" id="2.60.40.3710">
    <property type="match status" value="1"/>
</dbReference>
<dbReference type="PANTHER" id="PTHR40094:SF1">
    <property type="entry name" value="UBIQUITIN DOMAIN-CONTAINING PROTEIN"/>
    <property type="match status" value="1"/>
</dbReference>
<dbReference type="EMBL" id="QUMU01000010">
    <property type="protein sequence ID" value="REG27189.1"/>
    <property type="molecule type" value="Genomic_DNA"/>
</dbReference>
<feature type="region of interest" description="Disordered" evidence="2">
    <location>
        <begin position="1184"/>
        <end position="1203"/>
    </location>
</feature>
<evidence type="ECO:0000256" key="3">
    <source>
        <dbReference type="SAM" id="SignalP"/>
    </source>
</evidence>
<dbReference type="Pfam" id="PF00207">
    <property type="entry name" value="A2M"/>
    <property type="match status" value="1"/>
</dbReference>
<dbReference type="InterPro" id="IPR002890">
    <property type="entry name" value="MG2"/>
</dbReference>
<dbReference type="RefSeq" id="WP_047859444.1">
    <property type="nucleotide sequence ID" value="NZ_CP011509.1"/>
</dbReference>
<feature type="chain" id="PRO_5041983876" evidence="3">
    <location>
        <begin position="22"/>
        <end position="1916"/>
    </location>
</feature>
<accession>A0AAC8THP5</accession>
<evidence type="ECO:0000313" key="6">
    <source>
        <dbReference type="EMBL" id="AKJ06060.1"/>
    </source>
</evidence>
<gene>
    <name evidence="6" type="ORF">AA314_07686</name>
    <name evidence="7" type="ORF">ATI61_110196</name>
</gene>
<feature type="signal peptide" evidence="3">
    <location>
        <begin position="1"/>
        <end position="21"/>
    </location>
</feature>
<dbReference type="SMART" id="SM01360">
    <property type="entry name" value="A2M"/>
    <property type="match status" value="1"/>
</dbReference>
<evidence type="ECO:0000313" key="9">
    <source>
        <dbReference type="Proteomes" id="UP000256345"/>
    </source>
</evidence>
<dbReference type="Pfam" id="PF01835">
    <property type="entry name" value="MG2"/>
    <property type="match status" value="1"/>
</dbReference>
<dbReference type="Proteomes" id="UP000256345">
    <property type="component" value="Unassembled WGS sequence"/>
</dbReference>
<dbReference type="Gene3D" id="2.60.40.1930">
    <property type="match status" value="1"/>
</dbReference>
<sequence>MRLVNSLLCLLLTLAAVPARAQEYRPADESQRPEGGGVKILPDQFLRGFDPVTVYFPDNAGPGKQSADDGAKLLKVVPSWPGQWFWADRKTLQFRPAEPWPALARFSFEAGGTRKILTTMMSAPSAMSPQPDSTDLRPFRTLTLTFPQALPLDSLRKMLRLEVRDLPGLADSPTRVLKDWTLSQLPRGSQREQAVYAITLEEDVPEGKQLRVNVSLALGDEDKVLWVGRLSTRPAFHLQQVQCGRSQFSLTGGASTPRDMALACGNQGDLPQLVFSAPVEGLSLTSLKKLVRLEPAVPDLHYQAYGSRVALRGRFVPDTLYRMRIGAAPIHDDSGRPLRDPGELQVFFHLDFKQPFLRWMQGTAVMEAKGPRMLPLQGYGDARADVRVYRVDPLHPGLWPFPNRPIVINEQSAPPFPGEEPQVKPTPGYIGEDELTAHIRLLGTPLVSTLVDLPLPKRGGTTTFGLDLAPLLNPVVGKVRPGTYLVGLRRLTGAPERSYVRVQITNLSLSTVEERDKAVFFVRTLDGAQEVRGARIVIEGQRRVPDPKHKGDYLQEAFTHELTTDGTGRATLDPQPTWVQLQRVSVRNGEDILVLDPREAPASFANNHWSPSSGWLEWLSQQTPPPPNDGLRGFLFTERPIYRPGEKVYLKGFLRNEVGGDFVAPEEAKKYELRVDGPGEQVWKLPLSFTALYGFSAEFQEKDAPTGEYYAVLSEVRTGQTLARRKFQIEAYRLPTFEVQLSSPATVRLDAPFKVKAVARYYAGGNVAGQPISWTVTRRPYYYVPKGREGFLFASSNQFAREGQSRAPEAMTRNATLDDNGADEMSVNPALDLDGSARIYRFEATVTGADNQPVSAAQDVKALPPFVLGLKLPRYSDKPFTLTPDIVAVGVNDKLVKGQEVLVRLYKRIWHSQLRETHFATGEARYVTEQEDVKLAEKTITTTEDKPVSPAFELKEAGVYVVELVARDKLGRVQTLSADLYVGGQTPIAWQKSRQGVFGLTPDKASYKPGETARLILQSPVQEGRALVVVEEPGGNTYTWHDVSGGKAVHELAIRAQHVPNIPVHVLLMRGRLGEGDKDDSRYRPQTLGASVDVKVEPVRNQVLVDIKHPETARPGATIPVELTLKDDQGKPLAGEVTLWLVDEAVLSLAPEATLNPLDELIKENARGTTLRDTRNSLVGKLFEQEETPGGDGSEEEQQGSGKRVVRKNFQTVPYYQATLQVPASGKLTVQVPLSDDLTNFRVRAVAISGLQRFGYKQTVLRVRLPVLVQPQLPRFVRQGDRFWGGAVGRVVEGNGGPGSVEVKVSGPADVQPLNQSVELQANRAMSFVTPITVQNADVSEPQSLKVRVDIERKADKAGDAFEVQLPVLPDRTVEHFAYFDTLKAGNTPLKPLPEPARPGTASQEVAITSIPGVLEMISGLQYLADYPHGCLEQKLSQLYPDVAMAAVLRDLGVRTPFGKQIDKNVQRMQDEMTLYQDDQGLMAFWPGGPGDVQVTALAVEFLDGARRAGLKVDEKIQTRAVEALKRVLRSTWPGLVQEWRYNQQTAALRALTRVGALDQHYLVDLFQLRERLDIQSLADLASTMLAQPSVYRTNLEALRNELWDSVIIKLNKGKPVFEGLKWRRDAWGYYGYLGSRPASVAAVFEALIRLSPEDARLDQLRDALLSYSNAETGFGSTFENRRAIGALALYLERAKPAVPDTTVTLSSGGTLKVDKNTKTARATVASDAPLTATVKGGPVGMRVEAQYIPATPGDKVTPLKQGFIVSRSATWLHADGSEETRFDDASGEVKELKVGDILELHTRIVTEEDRVHVALVVPFAAGLEPLNPELANAASDAKPSQADSLRPAYVQRLDNEVRYYFLQMQRGTHTFHFRVRAATEGSFVHPAPWAELMYRESIRGRGEGLRIIVKGEHEK</sequence>
<dbReference type="InterPro" id="IPR047565">
    <property type="entry name" value="Alpha-macroglob_thiol-ester_cl"/>
</dbReference>
<dbReference type="InterPro" id="IPR001599">
    <property type="entry name" value="Macroglobln_a2"/>
</dbReference>
<dbReference type="GO" id="GO:0004866">
    <property type="term" value="F:endopeptidase inhibitor activity"/>
    <property type="evidence" value="ECO:0007669"/>
    <property type="project" value="InterPro"/>
</dbReference>
<dbReference type="PANTHER" id="PTHR40094">
    <property type="entry name" value="ALPHA-2-MACROGLOBULIN HOMOLOG"/>
    <property type="match status" value="1"/>
</dbReference>
<dbReference type="InterPro" id="IPR051802">
    <property type="entry name" value="YfhM-like"/>
</dbReference>
<dbReference type="SUPFAM" id="SSF48239">
    <property type="entry name" value="Terpenoid cyclases/Protein prenyltransferases"/>
    <property type="match status" value="1"/>
</dbReference>
<keyword evidence="3" id="KW-0732">Signal</keyword>
<dbReference type="InterPro" id="IPR011625">
    <property type="entry name" value="A2M_N_BRD"/>
</dbReference>
<dbReference type="SMART" id="SM01419">
    <property type="entry name" value="Thiol-ester_cl"/>
    <property type="match status" value="1"/>
</dbReference>
<organism evidence="6 8">
    <name type="scientific">Archangium gephyra</name>
    <dbReference type="NCBI Taxonomy" id="48"/>
    <lineage>
        <taxon>Bacteria</taxon>
        <taxon>Pseudomonadati</taxon>
        <taxon>Myxococcota</taxon>
        <taxon>Myxococcia</taxon>
        <taxon>Myxococcales</taxon>
        <taxon>Cystobacterineae</taxon>
        <taxon>Archangiaceae</taxon>
        <taxon>Archangium</taxon>
    </lineage>
</organism>
<feature type="domain" description="Alpha-2-macroglobulin" evidence="5">
    <location>
        <begin position="1213"/>
        <end position="1303"/>
    </location>
</feature>
<protein>
    <submittedName>
        <fullName evidence="6">Alpha-2-macroglobulin domain protein</fullName>
    </submittedName>
</protein>
<comment type="similarity">
    <text evidence="1">Belongs to the protease inhibitor I39 (alpha-2-macroglobulin) family. Bacterial alpha-2-macroglobulin subfamily.</text>
</comment>
<reference evidence="6 8" key="1">
    <citation type="submission" date="2015-05" db="EMBL/GenBank/DDBJ databases">
        <title>Genome assembly of Archangium gephyra DSM 2261.</title>
        <authorList>
            <person name="Sharma G."/>
            <person name="Subramanian S."/>
        </authorList>
    </citation>
    <scope>NUCLEOTIDE SEQUENCE [LARGE SCALE GENOMIC DNA]</scope>
    <source>
        <strain evidence="6 8">DSM 2261</strain>
    </source>
</reference>
<dbReference type="Proteomes" id="UP000035579">
    <property type="component" value="Chromosome"/>
</dbReference>
<feature type="domain" description="Alpha-2-macroglobulin bait region" evidence="4">
    <location>
        <begin position="998"/>
        <end position="1149"/>
    </location>
</feature>
<evidence type="ECO:0000259" key="4">
    <source>
        <dbReference type="SMART" id="SM01359"/>
    </source>
</evidence>
<keyword evidence="9" id="KW-1185">Reference proteome</keyword>
<evidence type="ECO:0000313" key="7">
    <source>
        <dbReference type="EMBL" id="REG27189.1"/>
    </source>
</evidence>
<dbReference type="Pfam" id="PF07703">
    <property type="entry name" value="A2M_BRD"/>
    <property type="match status" value="1"/>
</dbReference>
<dbReference type="InterPro" id="IPR008930">
    <property type="entry name" value="Terpenoid_cyclase/PrenylTrfase"/>
</dbReference>
<dbReference type="KEGG" id="age:AA314_07686"/>
<name>A0AAC8THP5_9BACT</name>
<dbReference type="EMBL" id="CP011509">
    <property type="protein sequence ID" value="AKJ06060.1"/>
    <property type="molecule type" value="Genomic_DNA"/>
</dbReference>
<dbReference type="Gene3D" id="1.50.10.20">
    <property type="match status" value="1"/>
</dbReference>
<feature type="compositionally biased region" description="Acidic residues" evidence="2">
    <location>
        <begin position="1185"/>
        <end position="1198"/>
    </location>
</feature>
<evidence type="ECO:0000313" key="8">
    <source>
        <dbReference type="Proteomes" id="UP000035579"/>
    </source>
</evidence>
<evidence type="ECO:0000256" key="2">
    <source>
        <dbReference type="SAM" id="MobiDB-lite"/>
    </source>
</evidence>
<evidence type="ECO:0000256" key="1">
    <source>
        <dbReference type="ARBA" id="ARBA00010556"/>
    </source>
</evidence>
<dbReference type="SMART" id="SM01359">
    <property type="entry name" value="A2M_N_2"/>
    <property type="match status" value="1"/>
</dbReference>
<evidence type="ECO:0000259" key="5">
    <source>
        <dbReference type="SMART" id="SM01360"/>
    </source>
</evidence>
<dbReference type="InterPro" id="IPR041246">
    <property type="entry name" value="Bact_MG10"/>
</dbReference>
<dbReference type="Pfam" id="PF17973">
    <property type="entry name" value="bMG10"/>
    <property type="match status" value="1"/>
</dbReference>